<dbReference type="Proteomes" id="UP000078492">
    <property type="component" value="Unassembled WGS sequence"/>
</dbReference>
<proteinExistence type="predicted"/>
<dbReference type="Gene3D" id="4.10.60.10">
    <property type="entry name" value="Zinc finger, CCHC-type"/>
    <property type="match status" value="1"/>
</dbReference>
<dbReference type="STRING" id="471704.A0A151JB56"/>
<keyword evidence="1" id="KW-0862">Zinc</keyword>
<evidence type="ECO:0000256" key="2">
    <source>
        <dbReference type="SAM" id="MobiDB-lite"/>
    </source>
</evidence>
<feature type="region of interest" description="Disordered" evidence="2">
    <location>
        <begin position="208"/>
        <end position="235"/>
    </location>
</feature>
<dbReference type="GO" id="GO:0003676">
    <property type="term" value="F:nucleic acid binding"/>
    <property type="evidence" value="ECO:0007669"/>
    <property type="project" value="InterPro"/>
</dbReference>
<feature type="domain" description="CCHC-type" evidence="3">
    <location>
        <begin position="150"/>
        <end position="165"/>
    </location>
</feature>
<gene>
    <name evidence="4" type="ORF">ALC57_05251</name>
</gene>
<organism evidence="4 5">
    <name type="scientific">Trachymyrmex cornetzi</name>
    <dbReference type="NCBI Taxonomy" id="471704"/>
    <lineage>
        <taxon>Eukaryota</taxon>
        <taxon>Metazoa</taxon>
        <taxon>Ecdysozoa</taxon>
        <taxon>Arthropoda</taxon>
        <taxon>Hexapoda</taxon>
        <taxon>Insecta</taxon>
        <taxon>Pterygota</taxon>
        <taxon>Neoptera</taxon>
        <taxon>Endopterygota</taxon>
        <taxon>Hymenoptera</taxon>
        <taxon>Apocrita</taxon>
        <taxon>Aculeata</taxon>
        <taxon>Formicoidea</taxon>
        <taxon>Formicidae</taxon>
        <taxon>Myrmicinae</taxon>
        <taxon>Trachymyrmex</taxon>
    </lineage>
</organism>
<dbReference type="PROSITE" id="PS50158">
    <property type="entry name" value="ZF_CCHC"/>
    <property type="match status" value="2"/>
</dbReference>
<protein>
    <submittedName>
        <fullName evidence="4">Gag-Pol polyprotein</fullName>
    </submittedName>
</protein>
<name>A0A151JB56_9HYME</name>
<dbReference type="InterPro" id="IPR001878">
    <property type="entry name" value="Znf_CCHC"/>
</dbReference>
<dbReference type="InterPro" id="IPR036875">
    <property type="entry name" value="Znf_CCHC_sf"/>
</dbReference>
<evidence type="ECO:0000313" key="4">
    <source>
        <dbReference type="EMBL" id="KYN22346.1"/>
    </source>
</evidence>
<accession>A0A151JB56</accession>
<feature type="domain" description="CCHC-type" evidence="3">
    <location>
        <begin position="173"/>
        <end position="186"/>
    </location>
</feature>
<evidence type="ECO:0000313" key="5">
    <source>
        <dbReference type="Proteomes" id="UP000078492"/>
    </source>
</evidence>
<keyword evidence="5" id="KW-1185">Reference proteome</keyword>
<evidence type="ECO:0000259" key="3">
    <source>
        <dbReference type="PROSITE" id="PS50158"/>
    </source>
</evidence>
<dbReference type="EMBL" id="KQ979181">
    <property type="protein sequence ID" value="KYN22346.1"/>
    <property type="molecule type" value="Genomic_DNA"/>
</dbReference>
<keyword evidence="1" id="KW-0479">Metal-binding</keyword>
<dbReference type="AlphaFoldDB" id="A0A151JB56"/>
<dbReference type="SMART" id="SM00343">
    <property type="entry name" value="ZnF_C2HC"/>
    <property type="match status" value="2"/>
</dbReference>
<sequence length="235" mass="26410">MKTAKEKVDVEALGILEIRPRKSRTGALLLEIPGIEGRNKANKLAEKLKAALADQQDVLITRPEKTADIRIRDLEESTTKEDILLTLTLLGNCTEEVFKMGEITKAFNGLGTLWLRCPLATAKSITKTKKIRIGWTMARVELLPERTTQCYRCLEPGHVRQQCKSENDRSAVCYRCGKYGHIARGCVEQMHCPICASRNIRADHRMSGAACNPPKLRRKDKTEKGLVVNNPSQER</sequence>
<dbReference type="SUPFAM" id="SSF57756">
    <property type="entry name" value="Retrovirus zinc finger-like domains"/>
    <property type="match status" value="1"/>
</dbReference>
<reference evidence="4 5" key="1">
    <citation type="submission" date="2015-09" db="EMBL/GenBank/DDBJ databases">
        <title>Trachymyrmex cornetzi WGS genome.</title>
        <authorList>
            <person name="Nygaard S."/>
            <person name="Hu H."/>
            <person name="Boomsma J."/>
            <person name="Zhang G."/>
        </authorList>
    </citation>
    <scope>NUCLEOTIDE SEQUENCE [LARGE SCALE GENOMIC DNA]</scope>
    <source>
        <strain evidence="4">Tcor2-1</strain>
        <tissue evidence="4">Whole body</tissue>
    </source>
</reference>
<evidence type="ECO:0000256" key="1">
    <source>
        <dbReference type="PROSITE-ProRule" id="PRU00047"/>
    </source>
</evidence>
<dbReference type="Pfam" id="PF00098">
    <property type="entry name" value="zf-CCHC"/>
    <property type="match status" value="1"/>
</dbReference>
<dbReference type="GO" id="GO:0008270">
    <property type="term" value="F:zinc ion binding"/>
    <property type="evidence" value="ECO:0007669"/>
    <property type="project" value="UniProtKB-KW"/>
</dbReference>
<keyword evidence="1" id="KW-0863">Zinc-finger</keyword>